<dbReference type="InterPro" id="IPR012548">
    <property type="entry name" value="MATCAP"/>
</dbReference>
<reference evidence="6" key="2">
    <citation type="submission" date="2025-09" db="UniProtKB">
        <authorList>
            <consortium name="Ensembl"/>
        </authorList>
    </citation>
    <scope>IDENTIFICATION</scope>
</reference>
<reference evidence="6" key="1">
    <citation type="submission" date="2025-08" db="UniProtKB">
        <authorList>
            <consortium name="Ensembl"/>
        </authorList>
    </citation>
    <scope>IDENTIFICATION</scope>
</reference>
<sequence length="522" mass="58510">MVLDSGEVFMDQVEVESVGSSRAPLEPDVPRPKAAASRRSDVAKKEKASHNGLPAQTHSGQAAPRRPSSVAAVAPRGGATPRPPLHRPLSRRPLSLEITPQRLRWPEEPMADGRVVQPPWRSGSAAPSPPTRSLTSPSLGGWMRRSESTCSVNYPPGLRVGGGQMRPATSLPHIARREVGRSLAAAPRPCLLVALRPLNLEQEKRTFFQSDYKYEPQFEYSQPEPRSVLDKYQEGSGLFLEQAVGIMECVLKKFGSYENFEEVTGGSVLPKSQVWAAVRKYLQKEGCVGEVVVRLSDELLSQAVMVVESCRPTLTINLAGARQHWLEGMLRHEIGTHYLRGVNNNLQPWCTADGRKQFGLKPANPTEEGLASLHSVLLRKQPYLWRAALLYYTVYHAASMSFARLFGHIARFVQDPDVRWEYCLRAKRGQTDTSQPGCFSKDQVYLDGILRILRHRRTIDFKMLTSLGKVSFEDVEMLRPLAVLPRTRIPHFMRDQVRYVQHLDHIVSVNDLDDSALQHLLP</sequence>
<comment type="cofactor">
    <cofactor evidence="1">
        <name>Zn(2+)</name>
        <dbReference type="ChEBI" id="CHEBI:29105"/>
    </cofactor>
</comment>
<dbReference type="GeneTree" id="ENSGT00390000004417"/>
<dbReference type="Pfam" id="PF08014">
    <property type="entry name" value="MATCAP"/>
    <property type="match status" value="1"/>
</dbReference>
<dbReference type="AlphaFoldDB" id="A0A8C2WFJ2"/>
<dbReference type="PANTHER" id="PTHR31817">
    <property type="match status" value="1"/>
</dbReference>
<keyword evidence="7" id="KW-1185">Reference proteome</keyword>
<dbReference type="SMART" id="SM01154">
    <property type="entry name" value="DUF1704"/>
    <property type="match status" value="1"/>
</dbReference>
<keyword evidence="2" id="KW-0645">Protease</keyword>
<dbReference type="GeneID" id="117728687"/>
<accession>A0A8C2WFJ2</accession>
<evidence type="ECO:0000256" key="2">
    <source>
        <dbReference type="ARBA" id="ARBA00022670"/>
    </source>
</evidence>
<evidence type="ECO:0000256" key="4">
    <source>
        <dbReference type="ARBA" id="ARBA00023049"/>
    </source>
</evidence>
<dbReference type="PANTHER" id="PTHR31817:SF1">
    <property type="entry name" value="MICROTUBULE-ASSOCIATED TYROSINE CARBOXYPEPTIDASE 1"/>
    <property type="match status" value="1"/>
</dbReference>
<dbReference type="OrthoDB" id="449345at2759"/>
<evidence type="ECO:0000256" key="3">
    <source>
        <dbReference type="ARBA" id="ARBA00022801"/>
    </source>
</evidence>
<evidence type="ECO:0000256" key="1">
    <source>
        <dbReference type="ARBA" id="ARBA00001947"/>
    </source>
</evidence>
<proteinExistence type="predicted"/>
<feature type="region of interest" description="Disordered" evidence="5">
    <location>
        <begin position="1"/>
        <end position="142"/>
    </location>
</feature>
<organism evidence="6 7">
    <name type="scientific">Cyclopterus lumpus</name>
    <name type="common">Lumpsucker</name>
    <dbReference type="NCBI Taxonomy" id="8103"/>
    <lineage>
        <taxon>Eukaryota</taxon>
        <taxon>Metazoa</taxon>
        <taxon>Chordata</taxon>
        <taxon>Craniata</taxon>
        <taxon>Vertebrata</taxon>
        <taxon>Euteleostomi</taxon>
        <taxon>Actinopterygii</taxon>
        <taxon>Neopterygii</taxon>
        <taxon>Teleostei</taxon>
        <taxon>Neoteleostei</taxon>
        <taxon>Acanthomorphata</taxon>
        <taxon>Eupercaria</taxon>
        <taxon>Perciformes</taxon>
        <taxon>Cottioidei</taxon>
        <taxon>Cottales</taxon>
        <taxon>Cyclopteridae</taxon>
        <taxon>Cyclopterus</taxon>
    </lineage>
</organism>
<dbReference type="GO" id="GO:0008237">
    <property type="term" value="F:metallopeptidase activity"/>
    <property type="evidence" value="ECO:0007669"/>
    <property type="project" value="UniProtKB-KW"/>
</dbReference>
<evidence type="ECO:0000256" key="5">
    <source>
        <dbReference type="SAM" id="MobiDB-lite"/>
    </source>
</evidence>
<evidence type="ECO:0000313" key="7">
    <source>
        <dbReference type="Proteomes" id="UP000694565"/>
    </source>
</evidence>
<gene>
    <name evidence="6" type="primary">LOC117728687</name>
</gene>
<feature type="compositionally biased region" description="Basic and acidic residues" evidence="5">
    <location>
        <begin position="38"/>
        <end position="49"/>
    </location>
</feature>
<dbReference type="RefSeq" id="XP_034385368.1">
    <property type="nucleotide sequence ID" value="XM_034529477.1"/>
</dbReference>
<dbReference type="GO" id="GO:0006508">
    <property type="term" value="P:proteolysis"/>
    <property type="evidence" value="ECO:0007669"/>
    <property type="project" value="UniProtKB-KW"/>
</dbReference>
<protein>
    <submittedName>
        <fullName evidence="6">Microtubule associated tyrosine carboxypeptidase 1</fullName>
    </submittedName>
</protein>
<name>A0A8C2WFJ2_CYCLU</name>
<dbReference type="Proteomes" id="UP000694565">
    <property type="component" value="Unplaced"/>
</dbReference>
<keyword evidence="3" id="KW-0378">Hydrolase</keyword>
<keyword evidence="4" id="KW-0482">Metalloprotease</keyword>
<dbReference type="Ensembl" id="ENSCLMT00005001949.1">
    <property type="protein sequence ID" value="ENSCLMP00005001849.1"/>
    <property type="gene ID" value="ENSCLMG00005000977.1"/>
</dbReference>
<evidence type="ECO:0000313" key="6">
    <source>
        <dbReference type="Ensembl" id="ENSCLMP00005001849.1"/>
    </source>
</evidence>